<feature type="transmembrane region" description="Helical" evidence="1">
    <location>
        <begin position="6"/>
        <end position="24"/>
    </location>
</feature>
<feature type="transmembrane region" description="Helical" evidence="1">
    <location>
        <begin position="214"/>
        <end position="239"/>
    </location>
</feature>
<evidence type="ECO:0000256" key="1">
    <source>
        <dbReference type="SAM" id="Phobius"/>
    </source>
</evidence>
<evidence type="ECO:0000313" key="2">
    <source>
        <dbReference type="EMBL" id="OQD45010.1"/>
    </source>
</evidence>
<feature type="transmembrane region" description="Helical" evidence="1">
    <location>
        <begin position="79"/>
        <end position="102"/>
    </location>
</feature>
<gene>
    <name evidence="2" type="ORF">BIY37_10375</name>
</gene>
<name>A0A1V6LY09_9BACT</name>
<protein>
    <submittedName>
        <fullName evidence="2">Uncharacterized protein</fullName>
    </submittedName>
</protein>
<comment type="caution">
    <text evidence="2">The sequence shown here is derived from an EMBL/GenBank/DDBJ whole genome shotgun (WGS) entry which is preliminary data.</text>
</comment>
<dbReference type="RefSeq" id="WP_070067754.1">
    <property type="nucleotide sequence ID" value="NZ_MJUW02000108.1"/>
</dbReference>
<keyword evidence="1" id="KW-1133">Transmembrane helix</keyword>
<dbReference type="EMBL" id="MJUW02000108">
    <property type="protein sequence ID" value="OQD45010.1"/>
    <property type="molecule type" value="Genomic_DNA"/>
</dbReference>
<dbReference type="Pfam" id="PF13398">
    <property type="entry name" value="Peptidase_M50B"/>
    <property type="match status" value="1"/>
</dbReference>
<keyword evidence="3" id="KW-1185">Reference proteome</keyword>
<proteinExistence type="predicted"/>
<feature type="transmembrane region" description="Helical" evidence="1">
    <location>
        <begin position="36"/>
        <end position="59"/>
    </location>
</feature>
<reference evidence="2 3" key="1">
    <citation type="journal article" date="2016" name="Genome Announc.">
        <title>Draft Genome Sequence of the Anaerobic Ammonium-Oxidizing Bacterium 'Candidatus Brocadia sp. 40'.</title>
        <authorList>
            <person name="Ali M."/>
            <person name="Haroon M.F."/>
            <person name="Narita Y."/>
            <person name="Zhang L."/>
            <person name="Rangel Shaw D."/>
            <person name="Okabe S."/>
            <person name="Saikaly P.E."/>
        </authorList>
    </citation>
    <scope>NUCLEOTIDE SEQUENCE [LARGE SCALE GENOMIC DNA]</scope>
    <source>
        <strain evidence="2 3">40</strain>
    </source>
</reference>
<keyword evidence="1" id="KW-0812">Transmembrane</keyword>
<sequence length="253" mass="29042">MIYFSLAIGLIMVIFLSFATYGLWTKYVNARMVKGFLFPGTIVHELSHALLCLITGTTIKELNLFTSDSMGIKYDKPKVPFLFDFIIAAAPIFGCAFFIYFLSKILSNPIPLDTTFSQEIHFTFKGFFDLIRQLLDTVWTTLNSFRNKLHIEDIRHIFYILVIIIFTVSMSPHKQDIKHLVLGFTIISLILFFLEKADISLLKFRGWNIFIKELWAIITLAISALATLLFITLTIIGFVKGFRLTFGHKTTDK</sequence>
<feature type="transmembrane region" description="Helical" evidence="1">
    <location>
        <begin position="154"/>
        <end position="171"/>
    </location>
</feature>
<organism evidence="2 3">
    <name type="scientific">Candidatus Brocadia sapporoensis</name>
    <dbReference type="NCBI Taxonomy" id="392547"/>
    <lineage>
        <taxon>Bacteria</taxon>
        <taxon>Pseudomonadati</taxon>
        <taxon>Planctomycetota</taxon>
        <taxon>Candidatus Brocadiia</taxon>
        <taxon>Candidatus Brocadiales</taxon>
        <taxon>Candidatus Brocadiaceae</taxon>
        <taxon>Candidatus Brocadia</taxon>
    </lineage>
</organism>
<feature type="transmembrane region" description="Helical" evidence="1">
    <location>
        <begin position="177"/>
        <end position="194"/>
    </location>
</feature>
<dbReference type="Proteomes" id="UP000242219">
    <property type="component" value="Unassembled WGS sequence"/>
</dbReference>
<accession>A0A1V6LY09</accession>
<keyword evidence="1" id="KW-0472">Membrane</keyword>
<dbReference type="InterPro" id="IPR049500">
    <property type="entry name" value="Peptidase_M50B-like"/>
</dbReference>
<dbReference type="AlphaFoldDB" id="A0A1V6LY09"/>
<evidence type="ECO:0000313" key="3">
    <source>
        <dbReference type="Proteomes" id="UP000242219"/>
    </source>
</evidence>